<dbReference type="Pfam" id="PF24706">
    <property type="entry name" value="DUF7669"/>
    <property type="match status" value="1"/>
</dbReference>
<dbReference type="KEGG" id="pspi:PS2015_217"/>
<name>A0A0S2KA00_9GAMM</name>
<accession>A0A0S2KA00</accession>
<organism evidence="2 3">
    <name type="scientific">Pseudohongiella spirulinae</name>
    <dbReference type="NCBI Taxonomy" id="1249552"/>
    <lineage>
        <taxon>Bacteria</taxon>
        <taxon>Pseudomonadati</taxon>
        <taxon>Pseudomonadota</taxon>
        <taxon>Gammaproteobacteria</taxon>
        <taxon>Pseudomonadales</taxon>
        <taxon>Pseudohongiellaceae</taxon>
        <taxon>Pseudohongiella</taxon>
    </lineage>
</organism>
<evidence type="ECO:0000313" key="2">
    <source>
        <dbReference type="EMBL" id="ALO44910.1"/>
    </source>
</evidence>
<dbReference type="OrthoDB" id="1551455at2"/>
<feature type="domain" description="DUF7669" evidence="1">
    <location>
        <begin position="6"/>
        <end position="81"/>
    </location>
</feature>
<sequence>MKKSLPIWETIHLCAKEFDKSGNSPFTRGDIIKCVQSKIPNCKPDSINPIIQGLTDNLRGGAPGAAGKNLLHSVGRGLFVLRTSSSVGAVTGTTPNSRIVPEPLTKLSTNVESKQLDCIALGGIDFRLICQLSVENDESGNIREFRPQLNYAGAGSTPLNNYGNGLFCRFKIPTGLQKSGVYIIGTKSQPLYVGECVNLSARFNAGYGNISPKNCYVGGQETNCRINNLIFTTVSGGKDLFLWFFETQDYKSVEKSLRQSISFPWNRA</sequence>
<dbReference type="Proteomes" id="UP000065641">
    <property type="component" value="Chromosome"/>
</dbReference>
<protein>
    <recommendedName>
        <fullName evidence="1">DUF7669 domain-containing protein</fullName>
    </recommendedName>
</protein>
<dbReference type="STRING" id="1249552.PS2015_217"/>
<dbReference type="InterPro" id="IPR056086">
    <property type="entry name" value="DUF7669"/>
</dbReference>
<gene>
    <name evidence="2" type="ORF">PS2015_217</name>
</gene>
<dbReference type="EMBL" id="CP013189">
    <property type="protein sequence ID" value="ALO44910.1"/>
    <property type="molecule type" value="Genomic_DNA"/>
</dbReference>
<dbReference type="AlphaFoldDB" id="A0A0S2KA00"/>
<proteinExistence type="predicted"/>
<evidence type="ECO:0000313" key="3">
    <source>
        <dbReference type="Proteomes" id="UP000065641"/>
    </source>
</evidence>
<dbReference type="RefSeq" id="WP_058020430.1">
    <property type="nucleotide sequence ID" value="NZ_CP013189.1"/>
</dbReference>
<evidence type="ECO:0000259" key="1">
    <source>
        <dbReference type="Pfam" id="PF24706"/>
    </source>
</evidence>
<reference evidence="2 3" key="1">
    <citation type="submission" date="2015-11" db="EMBL/GenBank/DDBJ databases">
        <authorList>
            <person name="Zhang Y."/>
            <person name="Guo Z."/>
        </authorList>
    </citation>
    <scope>NUCLEOTIDE SEQUENCE [LARGE SCALE GENOMIC DNA]</scope>
    <source>
        <strain evidence="2 3">KCTC 32221</strain>
    </source>
</reference>
<keyword evidence="3" id="KW-1185">Reference proteome</keyword>